<organism evidence="1 2">
    <name type="scientific">Camellia lanceoleosa</name>
    <dbReference type="NCBI Taxonomy" id="1840588"/>
    <lineage>
        <taxon>Eukaryota</taxon>
        <taxon>Viridiplantae</taxon>
        <taxon>Streptophyta</taxon>
        <taxon>Embryophyta</taxon>
        <taxon>Tracheophyta</taxon>
        <taxon>Spermatophyta</taxon>
        <taxon>Magnoliopsida</taxon>
        <taxon>eudicotyledons</taxon>
        <taxon>Gunneridae</taxon>
        <taxon>Pentapetalae</taxon>
        <taxon>asterids</taxon>
        <taxon>Ericales</taxon>
        <taxon>Theaceae</taxon>
        <taxon>Camellia</taxon>
    </lineage>
</organism>
<dbReference type="Proteomes" id="UP001060215">
    <property type="component" value="Chromosome 7"/>
</dbReference>
<reference evidence="1 2" key="1">
    <citation type="journal article" date="2022" name="Plant J.">
        <title>Chromosome-level genome of Camellia lanceoleosa provides a valuable resource for understanding genome evolution and self-incompatibility.</title>
        <authorList>
            <person name="Gong W."/>
            <person name="Xiao S."/>
            <person name="Wang L."/>
            <person name="Liao Z."/>
            <person name="Chang Y."/>
            <person name="Mo W."/>
            <person name="Hu G."/>
            <person name="Li W."/>
            <person name="Zhao G."/>
            <person name="Zhu H."/>
            <person name="Hu X."/>
            <person name="Ji K."/>
            <person name="Xiang X."/>
            <person name="Song Q."/>
            <person name="Yuan D."/>
            <person name="Jin S."/>
            <person name="Zhang L."/>
        </authorList>
    </citation>
    <scope>NUCLEOTIDE SEQUENCE [LARGE SCALE GENOMIC DNA]</scope>
    <source>
        <strain evidence="1">SQ_2022a</strain>
    </source>
</reference>
<name>A0ACC0GZ17_9ERIC</name>
<evidence type="ECO:0000313" key="1">
    <source>
        <dbReference type="EMBL" id="KAI8005873.1"/>
    </source>
</evidence>
<comment type="caution">
    <text evidence="1">The sequence shown here is derived from an EMBL/GenBank/DDBJ whole genome shotgun (WGS) entry which is preliminary data.</text>
</comment>
<protein>
    <submittedName>
        <fullName evidence="1">Uncharacterized protein</fullName>
    </submittedName>
</protein>
<sequence length="460" mass="52137">MVGSDDFLGQESHDDVMMEEPNVELTLGLEYIEMEVEEQGVEEPKVVAKMEVKVEEGDKGSKVVAEVGLKEEENGEEPKLEAEFEVEEEEDGEELKVEAVFEVKDGEDGGEVNMAESDDFLDESDGDVVAEAPYVVLTLAQEIVETKEVNNGNMVDIEKSKEVLGHWLLAGKNTTGDHFLQPCNMEDDKGMDSDNKERKPEEEEEKEEDEDEEEEDDGFNLTPGGHNIEGVETCQIPFSLPKQLHGQSDMELLAYGTETHTNSSGPSILGNDSKREIDHEHDISHDSPNGSNKRLRTDDSWGHKSSDFEMCMEQKTLQRKDGEIYRLELELYVMGSVLEGYRKALKETHKAFIEYRQQCQLPEEQFYKDAGPGGAGPGGVILSTMELEKHRPKQEEEDRLNLILLIEQKAKELEEEFFGKLEAHFDEVQELDKLLIDFENKVKLLKELSAKHKEHQNCIK</sequence>
<proteinExistence type="predicted"/>
<gene>
    <name evidence="1" type="ORF">LOK49_LG07G02074</name>
</gene>
<keyword evidence="2" id="KW-1185">Reference proteome</keyword>
<accession>A0ACC0GZ17</accession>
<dbReference type="EMBL" id="CM045764">
    <property type="protein sequence ID" value="KAI8005873.1"/>
    <property type="molecule type" value="Genomic_DNA"/>
</dbReference>
<evidence type="ECO:0000313" key="2">
    <source>
        <dbReference type="Proteomes" id="UP001060215"/>
    </source>
</evidence>